<keyword evidence="7" id="KW-0539">Nucleus</keyword>
<evidence type="ECO:0000256" key="8">
    <source>
        <dbReference type="PROSITE-ProRule" id="PRU00042"/>
    </source>
</evidence>
<keyword evidence="12" id="KW-1185">Reference proteome</keyword>
<keyword evidence="2" id="KW-0479">Metal-binding</keyword>
<evidence type="ECO:0000256" key="1">
    <source>
        <dbReference type="ARBA" id="ARBA00004123"/>
    </source>
</evidence>
<sequence>MEQSRMPLGFRVGFNGEDLDFGSQPLSSASSARSFSTASSSCDPYTPTSGRSTPNQHQPPRSAMEEFEPVICATSTSMGYEMTPPTSDLSGYYPVDVKSEYAPSMSSENMLSTPMRKLHLQEQMIDFDFNHVLGNPMPQSGAPFDSTNPHALQHYPLHESMTSGSPPMAMSPPMGPTPSYTFNQDIPEPSAMHIHLDTTRQNAPASVLRSNVKRKVYMDNAQRRGTSLQKVHGRNEAKKDISEEQIPVSKIPKAMHVCDFPGCEKQTAFKRREHLRRHQNTKHGLGVEVTCEFCPKKFNRRDNWRQHLRLHTEPNRPMTRTDYHKEAVRKYEEERNNTKRRRPPVKKQQSAGGEI</sequence>
<keyword evidence="3 8" id="KW-0863">Zinc-finger</keyword>
<feature type="compositionally biased region" description="Basic and acidic residues" evidence="9">
    <location>
        <begin position="315"/>
        <end position="337"/>
    </location>
</feature>
<keyword evidence="6" id="KW-0804">Transcription</keyword>
<feature type="region of interest" description="Disordered" evidence="9">
    <location>
        <begin position="1"/>
        <end position="63"/>
    </location>
</feature>
<dbReference type="Pfam" id="PF00096">
    <property type="entry name" value="zf-C2H2"/>
    <property type="match status" value="1"/>
</dbReference>
<evidence type="ECO:0000313" key="12">
    <source>
        <dbReference type="Proteomes" id="UP001446871"/>
    </source>
</evidence>
<dbReference type="Proteomes" id="UP001446871">
    <property type="component" value="Unassembled WGS sequence"/>
</dbReference>
<evidence type="ECO:0000256" key="9">
    <source>
        <dbReference type="SAM" id="MobiDB-lite"/>
    </source>
</evidence>
<evidence type="ECO:0000256" key="3">
    <source>
        <dbReference type="ARBA" id="ARBA00022771"/>
    </source>
</evidence>
<protein>
    <recommendedName>
        <fullName evidence="10">C2H2-type domain-containing protein</fullName>
    </recommendedName>
</protein>
<dbReference type="InterPro" id="IPR013087">
    <property type="entry name" value="Znf_C2H2_type"/>
</dbReference>
<feature type="compositionally biased region" description="Polar residues" evidence="9">
    <location>
        <begin position="42"/>
        <end position="59"/>
    </location>
</feature>
<dbReference type="Gene3D" id="3.30.160.60">
    <property type="entry name" value="Classic Zinc Finger"/>
    <property type="match status" value="2"/>
</dbReference>
<gene>
    <name evidence="11" type="ORF">PG996_003365</name>
</gene>
<dbReference type="PROSITE" id="PS50157">
    <property type="entry name" value="ZINC_FINGER_C2H2_2"/>
    <property type="match status" value="1"/>
</dbReference>
<proteinExistence type="predicted"/>
<dbReference type="EMBL" id="JAQQWM010000002">
    <property type="protein sequence ID" value="KAK8077195.1"/>
    <property type="molecule type" value="Genomic_DNA"/>
</dbReference>
<evidence type="ECO:0000256" key="5">
    <source>
        <dbReference type="ARBA" id="ARBA00023015"/>
    </source>
</evidence>
<comment type="caution">
    <text evidence="11">The sequence shown here is derived from an EMBL/GenBank/DDBJ whole genome shotgun (WGS) entry which is preliminary data.</text>
</comment>
<dbReference type="InterPro" id="IPR051061">
    <property type="entry name" value="Zinc_finger_trans_reg"/>
</dbReference>
<reference evidence="11 12" key="1">
    <citation type="submission" date="2023-01" db="EMBL/GenBank/DDBJ databases">
        <title>Analysis of 21 Apiospora genomes using comparative genomics revels a genus with tremendous synthesis potential of carbohydrate active enzymes and secondary metabolites.</title>
        <authorList>
            <person name="Sorensen T."/>
        </authorList>
    </citation>
    <scope>NUCLEOTIDE SEQUENCE [LARGE SCALE GENOMIC DNA]</scope>
    <source>
        <strain evidence="11 12">CBS 83171</strain>
    </source>
</reference>
<dbReference type="SUPFAM" id="SSF57667">
    <property type="entry name" value="beta-beta-alpha zinc fingers"/>
    <property type="match status" value="1"/>
</dbReference>
<evidence type="ECO:0000313" key="11">
    <source>
        <dbReference type="EMBL" id="KAK8077195.1"/>
    </source>
</evidence>
<dbReference type="PANTHER" id="PTHR46179">
    <property type="entry name" value="ZINC FINGER PROTEIN"/>
    <property type="match status" value="1"/>
</dbReference>
<organism evidence="11 12">
    <name type="scientific">Apiospora saccharicola</name>
    <dbReference type="NCBI Taxonomy" id="335842"/>
    <lineage>
        <taxon>Eukaryota</taxon>
        <taxon>Fungi</taxon>
        <taxon>Dikarya</taxon>
        <taxon>Ascomycota</taxon>
        <taxon>Pezizomycotina</taxon>
        <taxon>Sordariomycetes</taxon>
        <taxon>Xylariomycetidae</taxon>
        <taxon>Amphisphaeriales</taxon>
        <taxon>Apiosporaceae</taxon>
        <taxon>Apiospora</taxon>
    </lineage>
</organism>
<evidence type="ECO:0000256" key="2">
    <source>
        <dbReference type="ARBA" id="ARBA00022723"/>
    </source>
</evidence>
<evidence type="ECO:0000256" key="4">
    <source>
        <dbReference type="ARBA" id="ARBA00022833"/>
    </source>
</evidence>
<feature type="domain" description="C2H2-type" evidence="10">
    <location>
        <begin position="289"/>
        <end position="316"/>
    </location>
</feature>
<comment type="subcellular location">
    <subcellularLocation>
        <location evidence="1">Nucleus</location>
    </subcellularLocation>
</comment>
<feature type="compositionally biased region" description="Low complexity" evidence="9">
    <location>
        <begin position="27"/>
        <end position="41"/>
    </location>
</feature>
<accession>A0ABR1W3Z2</accession>
<feature type="region of interest" description="Disordered" evidence="9">
    <location>
        <begin position="315"/>
        <end position="355"/>
    </location>
</feature>
<dbReference type="InterPro" id="IPR036236">
    <property type="entry name" value="Znf_C2H2_sf"/>
</dbReference>
<keyword evidence="5" id="KW-0805">Transcription regulation</keyword>
<keyword evidence="4" id="KW-0862">Zinc</keyword>
<dbReference type="PANTHER" id="PTHR46179:SF13">
    <property type="entry name" value="C2H2-TYPE DOMAIN-CONTAINING PROTEIN"/>
    <property type="match status" value="1"/>
</dbReference>
<dbReference type="PROSITE" id="PS00028">
    <property type="entry name" value="ZINC_FINGER_C2H2_1"/>
    <property type="match status" value="1"/>
</dbReference>
<evidence type="ECO:0000256" key="6">
    <source>
        <dbReference type="ARBA" id="ARBA00023163"/>
    </source>
</evidence>
<evidence type="ECO:0000256" key="7">
    <source>
        <dbReference type="ARBA" id="ARBA00023242"/>
    </source>
</evidence>
<name>A0ABR1W3Z2_9PEZI</name>
<evidence type="ECO:0000259" key="10">
    <source>
        <dbReference type="PROSITE" id="PS50157"/>
    </source>
</evidence>
<dbReference type="SMART" id="SM00355">
    <property type="entry name" value="ZnF_C2H2"/>
    <property type="match status" value="2"/>
</dbReference>